<proteinExistence type="predicted"/>
<accession>A0A1R3HIW1</accession>
<comment type="caution">
    <text evidence="2">The sequence shown here is derived from an EMBL/GenBank/DDBJ whole genome shotgun (WGS) entry which is preliminary data.</text>
</comment>
<protein>
    <submittedName>
        <fullName evidence="2">Kelch repeat-containing protein</fullName>
    </submittedName>
</protein>
<reference evidence="3" key="1">
    <citation type="submission" date="2013-09" db="EMBL/GenBank/DDBJ databases">
        <title>Corchorus olitorius genome sequencing.</title>
        <authorList>
            <person name="Alam M."/>
            <person name="Haque M.S."/>
            <person name="Islam M.S."/>
            <person name="Emdad E.M."/>
            <person name="Islam M.M."/>
            <person name="Ahmed B."/>
            <person name="Halim A."/>
            <person name="Hossen Q.M.M."/>
            <person name="Hossain M.Z."/>
            <person name="Ahmed R."/>
            <person name="Khan M.M."/>
            <person name="Islam R."/>
            <person name="Rashid M.M."/>
            <person name="Khan S.A."/>
            <person name="Rahman M.S."/>
            <person name="Alam M."/>
            <person name="Yahiya A.S."/>
            <person name="Khan M.S."/>
            <person name="Azam M.S."/>
            <person name="Haque T."/>
            <person name="Lashkar M.Z.H."/>
            <person name="Akhand A.I."/>
            <person name="Morshed G."/>
            <person name="Roy S."/>
            <person name="Uddin K.S."/>
            <person name="Rabeya T."/>
            <person name="Hossain A.S."/>
            <person name="Chowdhury A."/>
            <person name="Snigdha A.R."/>
            <person name="Mortoza M.S."/>
            <person name="Matin S.A."/>
            <person name="Hoque S.M.E."/>
            <person name="Islam M.K."/>
            <person name="Roy D.K."/>
            <person name="Haider R."/>
            <person name="Moosa M.M."/>
            <person name="Elias S.M."/>
            <person name="Hasan A.M."/>
            <person name="Jahan S."/>
            <person name="Shafiuddin M."/>
            <person name="Mahmood N."/>
            <person name="Shommy N.S."/>
        </authorList>
    </citation>
    <scope>NUCLEOTIDE SEQUENCE [LARGE SCALE GENOMIC DNA]</scope>
    <source>
        <strain evidence="3">cv. O-4</strain>
    </source>
</reference>
<gene>
    <name evidence="2" type="ORF">COLO4_28655</name>
</gene>
<name>A0A1R3HIW1_9ROSI</name>
<keyword evidence="1" id="KW-1133">Transmembrane helix</keyword>
<dbReference type="Proteomes" id="UP000187203">
    <property type="component" value="Unassembled WGS sequence"/>
</dbReference>
<keyword evidence="1" id="KW-0812">Transmembrane</keyword>
<dbReference type="AlphaFoldDB" id="A0A1R3HIW1"/>
<sequence length="103" mass="11275">MVRQTGKQTLGGTARLVLICVGLLGIGLIADFFWASSSRFNTSLSFSNTWSPPPDTALLSLPSKAKSKIKLPPFPFPLLDQWVIARISSERPKKANVSLPKKH</sequence>
<dbReference type="EMBL" id="AWUE01020015">
    <property type="protein sequence ID" value="OMO70289.1"/>
    <property type="molecule type" value="Genomic_DNA"/>
</dbReference>
<evidence type="ECO:0000256" key="1">
    <source>
        <dbReference type="SAM" id="Phobius"/>
    </source>
</evidence>
<evidence type="ECO:0000313" key="2">
    <source>
        <dbReference type="EMBL" id="OMO70289.1"/>
    </source>
</evidence>
<keyword evidence="1" id="KW-0472">Membrane</keyword>
<organism evidence="2 3">
    <name type="scientific">Corchorus olitorius</name>
    <dbReference type="NCBI Taxonomy" id="93759"/>
    <lineage>
        <taxon>Eukaryota</taxon>
        <taxon>Viridiplantae</taxon>
        <taxon>Streptophyta</taxon>
        <taxon>Embryophyta</taxon>
        <taxon>Tracheophyta</taxon>
        <taxon>Spermatophyta</taxon>
        <taxon>Magnoliopsida</taxon>
        <taxon>eudicotyledons</taxon>
        <taxon>Gunneridae</taxon>
        <taxon>Pentapetalae</taxon>
        <taxon>rosids</taxon>
        <taxon>malvids</taxon>
        <taxon>Malvales</taxon>
        <taxon>Malvaceae</taxon>
        <taxon>Grewioideae</taxon>
        <taxon>Apeibeae</taxon>
        <taxon>Corchorus</taxon>
    </lineage>
</organism>
<keyword evidence="3" id="KW-1185">Reference proteome</keyword>
<feature type="transmembrane region" description="Helical" evidence="1">
    <location>
        <begin position="12"/>
        <end position="35"/>
    </location>
</feature>
<evidence type="ECO:0000313" key="3">
    <source>
        <dbReference type="Proteomes" id="UP000187203"/>
    </source>
</evidence>